<dbReference type="SMART" id="SM00086">
    <property type="entry name" value="PAC"/>
    <property type="match status" value="2"/>
</dbReference>
<feature type="domain" description="Response regulatory" evidence="2">
    <location>
        <begin position="5"/>
        <end position="121"/>
    </location>
</feature>
<feature type="domain" description="HD" evidence="5">
    <location>
        <begin position="403"/>
        <end position="525"/>
    </location>
</feature>
<feature type="domain" description="PAS" evidence="3">
    <location>
        <begin position="134"/>
        <end position="206"/>
    </location>
</feature>
<feature type="domain" description="HD-GYP" evidence="6">
    <location>
        <begin position="381"/>
        <end position="576"/>
    </location>
</feature>
<dbReference type="InterPro" id="IPR013656">
    <property type="entry name" value="PAS_4"/>
</dbReference>
<dbReference type="PANTHER" id="PTHR45228">
    <property type="entry name" value="CYCLIC DI-GMP PHOSPHODIESTERASE TM_0186-RELATED"/>
    <property type="match status" value="1"/>
</dbReference>
<dbReference type="PROSITE" id="PS50112">
    <property type="entry name" value="PAS"/>
    <property type="match status" value="2"/>
</dbReference>
<dbReference type="SUPFAM" id="SSF52172">
    <property type="entry name" value="CheY-like"/>
    <property type="match status" value="1"/>
</dbReference>
<dbReference type="Pfam" id="PF13487">
    <property type="entry name" value="HD_5"/>
    <property type="match status" value="1"/>
</dbReference>
<dbReference type="InterPro" id="IPR003607">
    <property type="entry name" value="HD/PDEase_dom"/>
</dbReference>
<dbReference type="NCBIfam" id="TIGR00229">
    <property type="entry name" value="sensory_box"/>
    <property type="match status" value="2"/>
</dbReference>
<evidence type="ECO:0000313" key="7">
    <source>
        <dbReference type="EMBL" id="RKX70820.1"/>
    </source>
</evidence>
<dbReference type="CDD" id="cd00130">
    <property type="entry name" value="PAS"/>
    <property type="match status" value="2"/>
</dbReference>
<dbReference type="CDD" id="cd00077">
    <property type="entry name" value="HDc"/>
    <property type="match status" value="1"/>
</dbReference>
<proteinExistence type="predicted"/>
<dbReference type="Gene3D" id="1.10.3210.10">
    <property type="entry name" value="Hypothetical protein af1432"/>
    <property type="match status" value="1"/>
</dbReference>
<dbReference type="InterPro" id="IPR011006">
    <property type="entry name" value="CheY-like_superfamily"/>
</dbReference>
<feature type="modified residue" description="4-aspartylphosphate" evidence="1">
    <location>
        <position position="56"/>
    </location>
</feature>
<dbReference type="Proteomes" id="UP000268469">
    <property type="component" value="Unassembled WGS sequence"/>
</dbReference>
<dbReference type="GO" id="GO:0000160">
    <property type="term" value="P:phosphorelay signal transduction system"/>
    <property type="evidence" value="ECO:0007669"/>
    <property type="project" value="InterPro"/>
</dbReference>
<dbReference type="InterPro" id="IPR001789">
    <property type="entry name" value="Sig_transdc_resp-reg_receiver"/>
</dbReference>
<dbReference type="PANTHER" id="PTHR45228:SF1">
    <property type="entry name" value="CYCLIC DI-GMP PHOSPHODIESTERASE TM_0186"/>
    <property type="match status" value="1"/>
</dbReference>
<evidence type="ECO:0008006" key="9">
    <source>
        <dbReference type="Google" id="ProtNLM"/>
    </source>
</evidence>
<gene>
    <name evidence="7" type="ORF">DRP53_03720</name>
</gene>
<dbReference type="InterPro" id="IPR001610">
    <property type="entry name" value="PAC"/>
</dbReference>
<dbReference type="Pfam" id="PF13188">
    <property type="entry name" value="PAS_8"/>
    <property type="match status" value="1"/>
</dbReference>
<protein>
    <recommendedName>
        <fullName evidence="9">PAS domain S-box protein</fullName>
    </recommendedName>
</protein>
<reference evidence="7 8" key="1">
    <citation type="submission" date="2018-06" db="EMBL/GenBank/DDBJ databases">
        <title>Extensive metabolic versatility and redundancy in microbially diverse, dynamic hydrothermal sediments.</title>
        <authorList>
            <person name="Dombrowski N."/>
            <person name="Teske A."/>
            <person name="Baker B.J."/>
        </authorList>
    </citation>
    <scope>NUCLEOTIDE SEQUENCE [LARGE SCALE GENOMIC DNA]</scope>
    <source>
        <strain evidence="7">B36_G15</strain>
    </source>
</reference>
<dbReference type="SUPFAM" id="SSF55785">
    <property type="entry name" value="PYP-like sensor domain (PAS domain)"/>
    <property type="match status" value="2"/>
</dbReference>
<dbReference type="PROSITE" id="PS51832">
    <property type="entry name" value="HD_GYP"/>
    <property type="match status" value="1"/>
</dbReference>
<dbReference type="NCBIfam" id="TIGR00277">
    <property type="entry name" value="HDIG"/>
    <property type="match status" value="1"/>
</dbReference>
<feature type="domain" description="PAS" evidence="3">
    <location>
        <begin position="261"/>
        <end position="316"/>
    </location>
</feature>
<dbReference type="PROSITE" id="PS50113">
    <property type="entry name" value="PAC"/>
    <property type="match status" value="1"/>
</dbReference>
<dbReference type="Pfam" id="PF00072">
    <property type="entry name" value="Response_reg"/>
    <property type="match status" value="1"/>
</dbReference>
<dbReference type="CDD" id="cd00156">
    <property type="entry name" value="REC"/>
    <property type="match status" value="1"/>
</dbReference>
<dbReference type="SMART" id="SM00471">
    <property type="entry name" value="HDc"/>
    <property type="match status" value="1"/>
</dbReference>
<comment type="caution">
    <text evidence="7">The sequence shown here is derived from an EMBL/GenBank/DDBJ whole genome shotgun (WGS) entry which is preliminary data.</text>
</comment>
<evidence type="ECO:0000259" key="3">
    <source>
        <dbReference type="PROSITE" id="PS50112"/>
    </source>
</evidence>
<dbReference type="EMBL" id="QNBE01000026">
    <property type="protein sequence ID" value="RKX70820.1"/>
    <property type="molecule type" value="Genomic_DNA"/>
</dbReference>
<dbReference type="InterPro" id="IPR037522">
    <property type="entry name" value="HD_GYP_dom"/>
</dbReference>
<sequence length="583" mass="66808">MRLNRLLLIDDNPLDRGLTYRILKKEFPEVEVVEIHGPEDFDRHLKEGDFQLVITDYHLRWANGIEILHQVKAVYPDCPVIMFSGTGNEEIAVEAMKAGLDDYVIKSPRHFVRLPAAIRGALKHREESAAAHQAEARYRMLFEHAGNPIFTYDLDLRIIEINRIACDLFGKKKNQLLGRRLFELGLIHPEDRKRIEEDLKRILTGERIVVEKLRFLLPKGESAIFEITEAPIYQDKTVVAIITICRDITERERLLRALKESEDKYRTLVEQSHDAIFISRGNRFLFVNDRVSEMTGYTKSELYQMKIDGLIHPEDQVLLDTSGIPKRYVARIITKTETTHWGEFAVTRINYQDQPAVMVAVRDITDRVKVEENLKRSLDQLRRTIGNTLQAMAKILETRDPFTAGHQIKVAELARKIAQRLGLSEKRIEGIYNAALIHDIGKISVPAEILSRPSKLTKPEFDLVKNHCRIGYEILKGIDFPWPVAEIVLQHHERLDGSGYPQGLKGDRIMLEARILAVADVFEAMTSHRPYRPALTTEAAIDELRRNRGILYDPKVVDVCIAIVLRGIDNQPDTVNLSHGLRG</sequence>
<dbReference type="InterPro" id="IPR006675">
    <property type="entry name" value="HDIG_dom"/>
</dbReference>
<feature type="domain" description="PAC" evidence="4">
    <location>
        <begin position="209"/>
        <end position="260"/>
    </location>
</feature>
<organism evidence="7 8">
    <name type="scientific">candidate division WOR-3 bacterium</name>
    <dbReference type="NCBI Taxonomy" id="2052148"/>
    <lineage>
        <taxon>Bacteria</taxon>
        <taxon>Bacteria division WOR-3</taxon>
    </lineage>
</organism>
<dbReference type="InterPro" id="IPR052020">
    <property type="entry name" value="Cyclic_di-GMP/3'3'-cGAMP_PDE"/>
</dbReference>
<evidence type="ECO:0000259" key="2">
    <source>
        <dbReference type="PROSITE" id="PS50110"/>
    </source>
</evidence>
<name>A0A660SLJ7_UNCW3</name>
<dbReference type="InterPro" id="IPR000700">
    <property type="entry name" value="PAS-assoc_C"/>
</dbReference>
<evidence type="ECO:0000259" key="6">
    <source>
        <dbReference type="PROSITE" id="PS51832"/>
    </source>
</evidence>
<dbReference type="InterPro" id="IPR000014">
    <property type="entry name" value="PAS"/>
</dbReference>
<dbReference type="InterPro" id="IPR035965">
    <property type="entry name" value="PAS-like_dom_sf"/>
</dbReference>
<accession>A0A660SLJ7</accession>
<evidence type="ECO:0000259" key="5">
    <source>
        <dbReference type="PROSITE" id="PS51831"/>
    </source>
</evidence>
<dbReference type="Gene3D" id="3.30.450.20">
    <property type="entry name" value="PAS domain"/>
    <property type="match status" value="2"/>
</dbReference>
<evidence type="ECO:0000256" key="1">
    <source>
        <dbReference type="PROSITE-ProRule" id="PRU00169"/>
    </source>
</evidence>
<keyword evidence="1" id="KW-0597">Phosphoprotein</keyword>
<dbReference type="SMART" id="SM00091">
    <property type="entry name" value="PAS"/>
    <property type="match status" value="2"/>
</dbReference>
<dbReference type="AlphaFoldDB" id="A0A660SLJ7"/>
<dbReference type="InterPro" id="IPR006674">
    <property type="entry name" value="HD_domain"/>
</dbReference>
<dbReference type="Pfam" id="PF08448">
    <property type="entry name" value="PAS_4"/>
    <property type="match status" value="1"/>
</dbReference>
<dbReference type="Gene3D" id="3.40.50.2300">
    <property type="match status" value="1"/>
</dbReference>
<dbReference type="SMART" id="SM00448">
    <property type="entry name" value="REC"/>
    <property type="match status" value="1"/>
</dbReference>
<dbReference type="PROSITE" id="PS50110">
    <property type="entry name" value="RESPONSE_REGULATORY"/>
    <property type="match status" value="1"/>
</dbReference>
<dbReference type="SUPFAM" id="SSF109604">
    <property type="entry name" value="HD-domain/PDEase-like"/>
    <property type="match status" value="1"/>
</dbReference>
<dbReference type="PROSITE" id="PS51831">
    <property type="entry name" value="HD"/>
    <property type="match status" value="1"/>
</dbReference>
<evidence type="ECO:0000313" key="8">
    <source>
        <dbReference type="Proteomes" id="UP000268469"/>
    </source>
</evidence>
<evidence type="ECO:0000259" key="4">
    <source>
        <dbReference type="PROSITE" id="PS50113"/>
    </source>
</evidence>